<dbReference type="InterPro" id="IPR036388">
    <property type="entry name" value="WH-like_DNA-bd_sf"/>
</dbReference>
<protein>
    <submittedName>
        <fullName evidence="7">Sigma-70 family RNA polymerase sigma factor</fullName>
    </submittedName>
</protein>
<evidence type="ECO:0000256" key="3">
    <source>
        <dbReference type="ARBA" id="ARBA00023082"/>
    </source>
</evidence>
<dbReference type="SUPFAM" id="SSF88659">
    <property type="entry name" value="Sigma3 and sigma4 domains of RNA polymerase sigma factors"/>
    <property type="match status" value="1"/>
</dbReference>
<organism evidence="7 8">
    <name type="scientific">Cyclobacterium plantarum</name>
    <dbReference type="NCBI Taxonomy" id="2716263"/>
    <lineage>
        <taxon>Bacteria</taxon>
        <taxon>Pseudomonadati</taxon>
        <taxon>Bacteroidota</taxon>
        <taxon>Cytophagia</taxon>
        <taxon>Cytophagales</taxon>
        <taxon>Cyclobacteriaceae</taxon>
        <taxon>Cyclobacterium</taxon>
    </lineage>
</organism>
<dbReference type="SUPFAM" id="SSF88946">
    <property type="entry name" value="Sigma2 domain of RNA polymerase sigma factors"/>
    <property type="match status" value="1"/>
</dbReference>
<dbReference type="InterPro" id="IPR039425">
    <property type="entry name" value="RNA_pol_sigma-70-like"/>
</dbReference>
<dbReference type="InterPro" id="IPR007627">
    <property type="entry name" value="RNA_pol_sigma70_r2"/>
</dbReference>
<dbReference type="InterPro" id="IPR014284">
    <property type="entry name" value="RNA_pol_sigma-70_dom"/>
</dbReference>
<sequence>MKKSKFWTDQEILEEISGAKQINEAIHQLYKGYYGLLENYVLQNNGSNADAADTIQETMLVFLNMIETGKFRKEASIKSVLYGINRNIWLTTLRKRKSRDHRHGIYEKEQEQVEFDVSKSLAEMEGYQLIMALFEKLGEKCKRILVLFYYENLSMDEIAVREEYSSDQVVRNKKFKCMKQLTNQLDGNRNLYEMVRNALKDGK</sequence>
<comment type="similarity">
    <text evidence="1">Belongs to the sigma-70 factor family. ECF subfamily.</text>
</comment>
<evidence type="ECO:0000313" key="7">
    <source>
        <dbReference type="EMBL" id="NHE58339.1"/>
    </source>
</evidence>
<dbReference type="PANTHER" id="PTHR43133:SF8">
    <property type="entry name" value="RNA POLYMERASE SIGMA FACTOR HI_1459-RELATED"/>
    <property type="match status" value="1"/>
</dbReference>
<dbReference type="InterPro" id="IPR013325">
    <property type="entry name" value="RNA_pol_sigma_r2"/>
</dbReference>
<dbReference type="Gene3D" id="1.10.10.10">
    <property type="entry name" value="Winged helix-like DNA-binding domain superfamily/Winged helix DNA-binding domain"/>
    <property type="match status" value="1"/>
</dbReference>
<evidence type="ECO:0000313" key="8">
    <source>
        <dbReference type="Proteomes" id="UP000649799"/>
    </source>
</evidence>
<dbReference type="Gene3D" id="1.10.1740.10">
    <property type="match status" value="1"/>
</dbReference>
<comment type="caution">
    <text evidence="7">The sequence shown here is derived from an EMBL/GenBank/DDBJ whole genome shotgun (WGS) entry which is preliminary data.</text>
</comment>
<reference evidence="7 8" key="1">
    <citation type="submission" date="2020-03" db="EMBL/GenBank/DDBJ databases">
        <title>Cyclobacterium plantarum sp. nov., a marine bacterium isolated from a coastal-marine wetland.</title>
        <authorList>
            <person name="Sanchez-Porro C."/>
            <person name="Ventosa A."/>
            <person name="Amoozegar M."/>
        </authorList>
    </citation>
    <scope>NUCLEOTIDE SEQUENCE [LARGE SCALE GENOMIC DNA]</scope>
    <source>
        <strain evidence="7 8">GBPx2</strain>
    </source>
</reference>
<dbReference type="RefSeq" id="WP_166148585.1">
    <property type="nucleotide sequence ID" value="NZ_JAANYN010000006.1"/>
</dbReference>
<proteinExistence type="inferred from homology"/>
<dbReference type="EMBL" id="JAANYN010000006">
    <property type="protein sequence ID" value="NHE58339.1"/>
    <property type="molecule type" value="Genomic_DNA"/>
</dbReference>
<name>A0ABX0HDD0_9BACT</name>
<keyword evidence="8" id="KW-1185">Reference proteome</keyword>
<dbReference type="InterPro" id="IPR013324">
    <property type="entry name" value="RNA_pol_sigma_r3/r4-like"/>
</dbReference>
<keyword evidence="4" id="KW-0238">DNA-binding</keyword>
<evidence type="ECO:0000256" key="1">
    <source>
        <dbReference type="ARBA" id="ARBA00010641"/>
    </source>
</evidence>
<dbReference type="NCBIfam" id="TIGR02937">
    <property type="entry name" value="sigma70-ECF"/>
    <property type="match status" value="1"/>
</dbReference>
<gene>
    <name evidence="7" type="ORF">G9Q97_16130</name>
</gene>
<evidence type="ECO:0000256" key="2">
    <source>
        <dbReference type="ARBA" id="ARBA00023015"/>
    </source>
</evidence>
<dbReference type="Proteomes" id="UP000649799">
    <property type="component" value="Unassembled WGS sequence"/>
</dbReference>
<evidence type="ECO:0000256" key="4">
    <source>
        <dbReference type="ARBA" id="ARBA00023125"/>
    </source>
</evidence>
<dbReference type="Pfam" id="PF04542">
    <property type="entry name" value="Sigma70_r2"/>
    <property type="match status" value="1"/>
</dbReference>
<keyword evidence="5" id="KW-0804">Transcription</keyword>
<keyword evidence="3" id="KW-0731">Sigma factor</keyword>
<dbReference type="PANTHER" id="PTHR43133">
    <property type="entry name" value="RNA POLYMERASE ECF-TYPE SIGMA FACTO"/>
    <property type="match status" value="1"/>
</dbReference>
<accession>A0ABX0HDD0</accession>
<feature type="domain" description="RNA polymerase sigma-70 region 2" evidence="6">
    <location>
        <begin position="29"/>
        <end position="98"/>
    </location>
</feature>
<keyword evidence="2" id="KW-0805">Transcription regulation</keyword>
<evidence type="ECO:0000256" key="5">
    <source>
        <dbReference type="ARBA" id="ARBA00023163"/>
    </source>
</evidence>
<evidence type="ECO:0000259" key="6">
    <source>
        <dbReference type="Pfam" id="PF04542"/>
    </source>
</evidence>